<organism evidence="2 3">
    <name type="scientific">Methylococcus capsulatus</name>
    <dbReference type="NCBI Taxonomy" id="414"/>
    <lineage>
        <taxon>Bacteria</taxon>
        <taxon>Pseudomonadati</taxon>
        <taxon>Pseudomonadota</taxon>
        <taxon>Gammaproteobacteria</taxon>
        <taxon>Methylococcales</taxon>
        <taxon>Methylococcaceae</taxon>
        <taxon>Methylococcus</taxon>
    </lineage>
</organism>
<feature type="transmembrane region" description="Helical" evidence="1">
    <location>
        <begin position="40"/>
        <end position="60"/>
    </location>
</feature>
<proteinExistence type="predicted"/>
<evidence type="ECO:0000313" key="2">
    <source>
        <dbReference type="EMBL" id="CAI8894756.1"/>
    </source>
</evidence>
<dbReference type="AlphaFoldDB" id="A0AA35V8X1"/>
<accession>A0AA35V8X1</accession>
<keyword evidence="1" id="KW-0472">Membrane</keyword>
<keyword evidence="1" id="KW-0812">Transmembrane</keyword>
<reference evidence="2" key="1">
    <citation type="submission" date="2023-03" db="EMBL/GenBank/DDBJ databases">
        <authorList>
            <person name="Pearce D."/>
        </authorList>
    </citation>
    <scope>NUCLEOTIDE SEQUENCE</scope>
    <source>
        <strain evidence="2">Mc</strain>
    </source>
</reference>
<feature type="transmembrane region" description="Helical" evidence="1">
    <location>
        <begin position="67"/>
        <end position="87"/>
    </location>
</feature>
<protein>
    <submittedName>
        <fullName evidence="2">Uncharacterized protein</fullName>
    </submittedName>
</protein>
<gene>
    <name evidence="2" type="ORF">MCNOR_3325</name>
</gene>
<evidence type="ECO:0000256" key="1">
    <source>
        <dbReference type="SAM" id="Phobius"/>
    </source>
</evidence>
<evidence type="ECO:0000313" key="3">
    <source>
        <dbReference type="Proteomes" id="UP001158598"/>
    </source>
</evidence>
<keyword evidence="1" id="KW-1133">Transmembrane helix</keyword>
<dbReference type="RefSeq" id="WP_017365865.1">
    <property type="nucleotide sequence ID" value="NZ_OX458332.1"/>
</dbReference>
<name>A0AA35V8X1_METCP</name>
<dbReference type="Proteomes" id="UP001158598">
    <property type="component" value="Chromosome"/>
</dbReference>
<dbReference type="EMBL" id="OX458332">
    <property type="protein sequence ID" value="CAI8894756.1"/>
    <property type="molecule type" value="Genomic_DNA"/>
</dbReference>
<feature type="transmembrane region" description="Helical" evidence="1">
    <location>
        <begin position="107"/>
        <end position="130"/>
    </location>
</feature>
<sequence>MMHLVVAMFGLLIASFGAFGLIRPSDFVKLARNFWATPKGVHYAAALRLALGAALLLAAADSAYPRALAAFGYLSLAGAVIVVLLGHVRLAKIIEWWGRQPDIVIRLWGLIALAFGIFLVSATLTGPIGLR</sequence>